<proteinExistence type="predicted"/>
<feature type="region of interest" description="Disordered" evidence="1">
    <location>
        <begin position="49"/>
        <end position="119"/>
    </location>
</feature>
<dbReference type="AlphaFoldDB" id="A0A1B9FXS6"/>
<dbReference type="VEuPathDB" id="FungiDB:I302_06550"/>
<evidence type="ECO:0000313" key="3">
    <source>
        <dbReference type="EMBL" id="WVW85673.1"/>
    </source>
</evidence>
<feature type="region of interest" description="Disordered" evidence="1">
    <location>
        <begin position="151"/>
        <end position="171"/>
    </location>
</feature>
<evidence type="ECO:0000256" key="1">
    <source>
        <dbReference type="SAM" id="MobiDB-lite"/>
    </source>
</evidence>
<reference evidence="2" key="3">
    <citation type="submission" date="2014-01" db="EMBL/GenBank/DDBJ databases">
        <title>Evolution of pathogenesis and genome organization in the Tremellales.</title>
        <authorList>
            <person name="Cuomo C."/>
            <person name="Litvintseva A."/>
            <person name="Heitman J."/>
            <person name="Chen Y."/>
            <person name="Sun S."/>
            <person name="Springer D."/>
            <person name="Dromer F."/>
            <person name="Young S."/>
            <person name="Zeng Q."/>
            <person name="Chapman S."/>
            <person name="Gujja S."/>
            <person name="Saif S."/>
            <person name="Birren B."/>
        </authorList>
    </citation>
    <scope>NUCLEOTIDE SEQUENCE</scope>
    <source>
        <strain evidence="2">CBS 10118</strain>
    </source>
</reference>
<dbReference type="EMBL" id="CP144546">
    <property type="protein sequence ID" value="WVW85673.1"/>
    <property type="molecule type" value="Genomic_DNA"/>
</dbReference>
<dbReference type="RefSeq" id="XP_019044637.1">
    <property type="nucleotide sequence ID" value="XM_019193160.1"/>
</dbReference>
<evidence type="ECO:0000313" key="2">
    <source>
        <dbReference type="EMBL" id="OCF23567.1"/>
    </source>
</evidence>
<evidence type="ECO:0000313" key="4">
    <source>
        <dbReference type="Proteomes" id="UP000092730"/>
    </source>
</evidence>
<dbReference type="OrthoDB" id="10599607at2759"/>
<sequence>MTSQTDTDKNQDQTKLENLLFSDPEIKKLLIKGESINIKEMAARLTENGVTIETQGGPAKPQDKANEQEKEKEKEEQAPVNLTNPPKPKSKPKPKPTPKPIRVLPPIQRRYPKDLPPLSPFTIPGARAYLSTGSIDLLASEEENEFVEMAPSAKRSRLTGPSFMTGRSVFD</sequence>
<dbReference type="EMBL" id="KI894023">
    <property type="protein sequence ID" value="OCF23567.1"/>
    <property type="molecule type" value="Genomic_DNA"/>
</dbReference>
<protein>
    <submittedName>
        <fullName evidence="2">Uncharacterized protein</fullName>
    </submittedName>
</protein>
<dbReference type="Proteomes" id="UP000092730">
    <property type="component" value="Chromosome 6"/>
</dbReference>
<dbReference type="GeneID" id="30210949"/>
<reference evidence="3" key="4">
    <citation type="submission" date="2024-02" db="EMBL/GenBank/DDBJ databases">
        <title>Comparative genomics of Cryptococcus and Kwoniella reveals pathogenesis evolution and contrasting modes of karyotype evolution via chromosome fusion or intercentromeric recombination.</title>
        <authorList>
            <person name="Coelho M.A."/>
            <person name="David-Palma M."/>
            <person name="Shea T."/>
            <person name="Bowers K."/>
            <person name="McGinley-Smith S."/>
            <person name="Mohammad A.W."/>
            <person name="Gnirke A."/>
            <person name="Yurkov A.M."/>
            <person name="Nowrousian M."/>
            <person name="Sun S."/>
            <person name="Cuomo C.A."/>
            <person name="Heitman J."/>
        </authorList>
    </citation>
    <scope>NUCLEOTIDE SEQUENCE</scope>
    <source>
        <strain evidence="3">CBS 10118</strain>
    </source>
</reference>
<organism evidence="2">
    <name type="scientific">Kwoniella bestiolae CBS 10118</name>
    <dbReference type="NCBI Taxonomy" id="1296100"/>
    <lineage>
        <taxon>Eukaryota</taxon>
        <taxon>Fungi</taxon>
        <taxon>Dikarya</taxon>
        <taxon>Basidiomycota</taxon>
        <taxon>Agaricomycotina</taxon>
        <taxon>Tremellomycetes</taxon>
        <taxon>Tremellales</taxon>
        <taxon>Cryptococcaceae</taxon>
        <taxon>Kwoniella</taxon>
    </lineage>
</organism>
<feature type="region of interest" description="Disordered" evidence="1">
    <location>
        <begin position="1"/>
        <end position="24"/>
    </location>
</feature>
<name>A0A1B9FXS6_9TREE</name>
<accession>A0A1B9FXS6</accession>
<dbReference type="KEGG" id="kbi:30210949"/>
<feature type="compositionally biased region" description="Basic and acidic residues" evidence="1">
    <location>
        <begin position="61"/>
        <end position="77"/>
    </location>
</feature>
<feature type="compositionally biased region" description="Basic and acidic residues" evidence="1">
    <location>
        <begin position="1"/>
        <end position="15"/>
    </location>
</feature>
<keyword evidence="4" id="KW-1185">Reference proteome</keyword>
<reference evidence="2" key="1">
    <citation type="submission" date="2013-07" db="EMBL/GenBank/DDBJ databases">
        <title>The Genome Sequence of Cryptococcus bestiolae CBS10118.</title>
        <authorList>
            <consortium name="The Broad Institute Genome Sequencing Platform"/>
            <person name="Cuomo C."/>
            <person name="Litvintseva A."/>
            <person name="Chen Y."/>
            <person name="Heitman J."/>
            <person name="Sun S."/>
            <person name="Springer D."/>
            <person name="Dromer F."/>
            <person name="Young S.K."/>
            <person name="Zeng Q."/>
            <person name="Gargeya S."/>
            <person name="Fitzgerald M."/>
            <person name="Abouelleil A."/>
            <person name="Alvarado L."/>
            <person name="Berlin A.M."/>
            <person name="Chapman S.B."/>
            <person name="Dewar J."/>
            <person name="Goldberg J."/>
            <person name="Griggs A."/>
            <person name="Gujja S."/>
            <person name="Hansen M."/>
            <person name="Howarth C."/>
            <person name="Imamovic A."/>
            <person name="Larimer J."/>
            <person name="McCowan C."/>
            <person name="Murphy C."/>
            <person name="Pearson M."/>
            <person name="Priest M."/>
            <person name="Roberts A."/>
            <person name="Saif S."/>
            <person name="Shea T."/>
            <person name="Sykes S."/>
            <person name="Wortman J."/>
            <person name="Nusbaum C."/>
            <person name="Birren B."/>
        </authorList>
    </citation>
    <scope>NUCLEOTIDE SEQUENCE [LARGE SCALE GENOMIC DNA]</scope>
    <source>
        <strain evidence="2">CBS 10118</strain>
    </source>
</reference>
<reference evidence="3" key="2">
    <citation type="submission" date="2013-07" db="EMBL/GenBank/DDBJ databases">
        <authorList>
            <consortium name="The Broad Institute Genome Sequencing Platform"/>
            <person name="Cuomo C."/>
            <person name="Litvintseva A."/>
            <person name="Chen Y."/>
            <person name="Heitman J."/>
            <person name="Sun S."/>
            <person name="Springer D."/>
            <person name="Dromer F."/>
            <person name="Young S.K."/>
            <person name="Zeng Q."/>
            <person name="Gargeya S."/>
            <person name="Fitzgerald M."/>
            <person name="Abouelleil A."/>
            <person name="Alvarado L."/>
            <person name="Berlin A.M."/>
            <person name="Chapman S.B."/>
            <person name="Dewar J."/>
            <person name="Goldberg J."/>
            <person name="Griggs A."/>
            <person name="Gujja S."/>
            <person name="Hansen M."/>
            <person name="Howarth C."/>
            <person name="Imamovic A."/>
            <person name="Larimer J."/>
            <person name="McCowan C."/>
            <person name="Murphy C."/>
            <person name="Pearson M."/>
            <person name="Priest M."/>
            <person name="Roberts A."/>
            <person name="Saif S."/>
            <person name="Shea T."/>
            <person name="Sykes S."/>
            <person name="Wortman J."/>
            <person name="Nusbaum C."/>
            <person name="Birren B."/>
        </authorList>
    </citation>
    <scope>NUCLEOTIDE SEQUENCE</scope>
    <source>
        <strain evidence="3">CBS 10118</strain>
    </source>
</reference>
<gene>
    <name evidence="2" type="ORF">I302_06550</name>
    <name evidence="3" type="ORF">I302_107711</name>
</gene>